<organism evidence="1 2">
    <name type="scientific">Sphingobium vermicomposti</name>
    <dbReference type="NCBI Taxonomy" id="529005"/>
    <lineage>
        <taxon>Bacteria</taxon>
        <taxon>Pseudomonadati</taxon>
        <taxon>Pseudomonadota</taxon>
        <taxon>Alphaproteobacteria</taxon>
        <taxon>Sphingomonadales</taxon>
        <taxon>Sphingomonadaceae</taxon>
        <taxon>Sphingobium</taxon>
    </lineage>
</organism>
<dbReference type="Proteomes" id="UP000576821">
    <property type="component" value="Unassembled WGS sequence"/>
</dbReference>
<proteinExistence type="predicted"/>
<protein>
    <submittedName>
        <fullName evidence="1">Uncharacterized protein</fullName>
    </submittedName>
</protein>
<sequence>MFHQPDLFDLPRPPRPVPDLPAMVERISLVSKRPRYALLVLNLIAKAAGTNGSLGPYVPVDRDMVPVRDWLCQALAPLANRDCRRLAMVETVRAELALGRPGDTADAERRVEEEVQSRIMRSGRTNISRAVSDLVRAGLLRRHYQGYRIDHANRGAQREAVYTVTPEVRSALSRTC</sequence>
<dbReference type="AlphaFoldDB" id="A0A846MH66"/>
<accession>A0A846MH66</accession>
<dbReference type="EMBL" id="JAASQR010000004">
    <property type="protein sequence ID" value="NIJ18145.1"/>
    <property type="molecule type" value="Genomic_DNA"/>
</dbReference>
<reference evidence="1 2" key="1">
    <citation type="submission" date="2020-03" db="EMBL/GenBank/DDBJ databases">
        <title>Genomic Encyclopedia of Type Strains, Phase IV (KMG-IV): sequencing the most valuable type-strain genomes for metagenomic binning, comparative biology and taxonomic classification.</title>
        <authorList>
            <person name="Goeker M."/>
        </authorList>
    </citation>
    <scope>NUCLEOTIDE SEQUENCE [LARGE SCALE GENOMIC DNA]</scope>
    <source>
        <strain evidence="1 2">DSM 21299</strain>
    </source>
</reference>
<name>A0A846MH66_9SPHN</name>
<dbReference type="RefSeq" id="WP_167305020.1">
    <property type="nucleotide sequence ID" value="NZ_JAASQR010000004.1"/>
</dbReference>
<comment type="caution">
    <text evidence="1">The sequence shown here is derived from an EMBL/GenBank/DDBJ whole genome shotgun (WGS) entry which is preliminary data.</text>
</comment>
<evidence type="ECO:0000313" key="1">
    <source>
        <dbReference type="EMBL" id="NIJ18145.1"/>
    </source>
</evidence>
<evidence type="ECO:0000313" key="2">
    <source>
        <dbReference type="Proteomes" id="UP000576821"/>
    </source>
</evidence>
<keyword evidence="2" id="KW-1185">Reference proteome</keyword>
<gene>
    <name evidence="1" type="ORF">FHS54_003145</name>
</gene>